<dbReference type="EMBL" id="CAXIEN010000585">
    <property type="protein sequence ID" value="CAL1300865.1"/>
    <property type="molecule type" value="Genomic_DNA"/>
</dbReference>
<reference evidence="1 2" key="1">
    <citation type="submission" date="2024-04" db="EMBL/GenBank/DDBJ databases">
        <authorList>
            <person name="Rising A."/>
            <person name="Reimegard J."/>
            <person name="Sonavane S."/>
            <person name="Akerstrom W."/>
            <person name="Nylinder S."/>
            <person name="Hedman E."/>
            <person name="Kallberg Y."/>
        </authorList>
    </citation>
    <scope>NUCLEOTIDE SEQUENCE [LARGE SCALE GENOMIC DNA]</scope>
</reference>
<dbReference type="Proteomes" id="UP001497382">
    <property type="component" value="Unassembled WGS sequence"/>
</dbReference>
<dbReference type="AlphaFoldDB" id="A0AAV2BX38"/>
<gene>
    <name evidence="1" type="ORF">LARSCL_LOCUS22166</name>
</gene>
<name>A0AAV2BX38_9ARAC</name>
<comment type="caution">
    <text evidence="1">The sequence shown here is derived from an EMBL/GenBank/DDBJ whole genome shotgun (WGS) entry which is preliminary data.</text>
</comment>
<organism evidence="1 2">
    <name type="scientific">Larinioides sclopetarius</name>
    <dbReference type="NCBI Taxonomy" id="280406"/>
    <lineage>
        <taxon>Eukaryota</taxon>
        <taxon>Metazoa</taxon>
        <taxon>Ecdysozoa</taxon>
        <taxon>Arthropoda</taxon>
        <taxon>Chelicerata</taxon>
        <taxon>Arachnida</taxon>
        <taxon>Araneae</taxon>
        <taxon>Araneomorphae</taxon>
        <taxon>Entelegynae</taxon>
        <taxon>Araneoidea</taxon>
        <taxon>Araneidae</taxon>
        <taxon>Larinioides</taxon>
    </lineage>
</organism>
<protein>
    <submittedName>
        <fullName evidence="1">Uncharacterized protein</fullName>
    </submittedName>
</protein>
<keyword evidence="2" id="KW-1185">Reference proteome</keyword>
<sequence>MATGDNQSIKVSDKETSEGHDVLFFIPVRILVAMKLKQLNLDYNIDCRNLPTSWRLGIIYGHKPETGQVFCTVTLTRTDVGNGCLNVFVLISYVNGEGCFIRFPRLIGSDQVFAGGKIEGFVEESRHPGYRSYIFSMGLLLRISMFVRYCHSGICHDKAHSSNEEKETHYSKM</sequence>
<evidence type="ECO:0000313" key="2">
    <source>
        <dbReference type="Proteomes" id="UP001497382"/>
    </source>
</evidence>
<proteinExistence type="predicted"/>
<evidence type="ECO:0000313" key="1">
    <source>
        <dbReference type="EMBL" id="CAL1300865.1"/>
    </source>
</evidence>
<accession>A0AAV2BX38</accession>